<dbReference type="eggNOG" id="COG2994">
    <property type="taxonomic scope" value="Bacteria"/>
</dbReference>
<dbReference type="GO" id="GO:0009404">
    <property type="term" value="P:toxin metabolic process"/>
    <property type="evidence" value="ECO:0007669"/>
    <property type="project" value="UniProtKB-UniRule"/>
</dbReference>
<evidence type="ECO:0000313" key="3">
    <source>
        <dbReference type="EMBL" id="KCZ97336.1"/>
    </source>
</evidence>
<comment type="similarity">
    <text evidence="1 2">Belongs to the RTX toxin acyltransferase family.</text>
</comment>
<dbReference type="EC" id="2.3.1.-" evidence="2"/>
<accession>A0A062V5T7</accession>
<comment type="function">
    <text evidence="2">Involved in fatty acylation of protoxin at internal lysine residues, thereby converting it to the active toxin.</text>
</comment>
<dbReference type="STRING" id="1280954.HPO_15473"/>
<reference evidence="3 4" key="1">
    <citation type="journal article" date="2014" name="Antonie Van Leeuwenhoek">
        <title>Hyphomonas beringensis sp. nov. and Hyphomonas chukchiensis sp. nov., isolated from surface seawater of the Bering Sea and Chukchi Sea.</title>
        <authorList>
            <person name="Li C."/>
            <person name="Lai Q."/>
            <person name="Li G."/>
            <person name="Dong C."/>
            <person name="Wang J."/>
            <person name="Liao Y."/>
            <person name="Shao Z."/>
        </authorList>
    </citation>
    <scope>NUCLEOTIDE SEQUENCE [LARGE SCALE GENOMIC DNA]</scope>
    <source>
        <strain evidence="3 4">PS728</strain>
    </source>
</reference>
<evidence type="ECO:0000256" key="1">
    <source>
        <dbReference type="ARBA" id="ARBA00005686"/>
    </source>
</evidence>
<dbReference type="Pfam" id="PF02794">
    <property type="entry name" value="HlyC"/>
    <property type="match status" value="2"/>
</dbReference>
<comment type="caution">
    <text evidence="3">The sequence shown here is derived from an EMBL/GenBank/DDBJ whole genome shotgun (WGS) entry which is preliminary data.</text>
</comment>
<keyword evidence="2" id="KW-0808">Transferase</keyword>
<dbReference type="GO" id="GO:0031640">
    <property type="term" value="P:killing of cells of another organism"/>
    <property type="evidence" value="ECO:0007669"/>
    <property type="project" value="UniProtKB-KW"/>
</dbReference>
<dbReference type="RefSeq" id="WP_051612672.1">
    <property type="nucleotide sequence ID" value="NZ_ARYM01000021.1"/>
</dbReference>
<organism evidence="3 4">
    <name type="scientific">Hyphomonas polymorpha PS728</name>
    <dbReference type="NCBI Taxonomy" id="1280954"/>
    <lineage>
        <taxon>Bacteria</taxon>
        <taxon>Pseudomonadati</taxon>
        <taxon>Pseudomonadota</taxon>
        <taxon>Alphaproteobacteria</taxon>
        <taxon>Hyphomonadales</taxon>
        <taxon>Hyphomonadaceae</taxon>
        <taxon>Hyphomonas</taxon>
    </lineage>
</organism>
<gene>
    <name evidence="3" type="ORF">HPO_15473</name>
</gene>
<sequence length="159" mass="17736">MADALGQIAWLLTQSPLHRELKIRVLETVFMPAILAEQFRLFRFGALPQTPDMASLENLGLSRESLEKMPLGVAVWARLSPEALQKVERGEMIAPSEWQSGDEICVIEMVAPYANAENKLAEAMLLDLANSPFKATPFSVFRTDVATGRRERTVISNHL</sequence>
<keyword evidence="2" id="KW-0963">Cytoplasm</keyword>
<dbReference type="GO" id="GO:0005737">
    <property type="term" value="C:cytoplasm"/>
    <property type="evidence" value="ECO:0007669"/>
    <property type="project" value="UniProtKB-SubCell"/>
</dbReference>
<keyword evidence="4" id="KW-1185">Reference proteome</keyword>
<comment type="subcellular location">
    <subcellularLocation>
        <location evidence="2">Cytoplasm</location>
    </subcellularLocation>
</comment>
<dbReference type="InterPro" id="IPR003996">
    <property type="entry name" value="RTX_toxin-activating_protC_bac"/>
</dbReference>
<dbReference type="GO" id="GO:0016746">
    <property type="term" value="F:acyltransferase activity"/>
    <property type="evidence" value="ECO:0007669"/>
    <property type="project" value="UniProtKB-UniRule"/>
</dbReference>
<keyword evidence="2" id="KW-0204">Cytolysis</keyword>
<dbReference type="AlphaFoldDB" id="A0A062V5T7"/>
<name>A0A062V5T7_9PROT</name>
<dbReference type="Proteomes" id="UP000027100">
    <property type="component" value="Unassembled WGS sequence"/>
</dbReference>
<protein>
    <recommendedName>
        <fullName evidence="2">RTX toxin-activating lysine-acyltransferase</fullName>
        <ecNumber evidence="2">2.3.1.-</ecNumber>
    </recommendedName>
</protein>
<evidence type="ECO:0000313" key="4">
    <source>
        <dbReference type="Proteomes" id="UP000027100"/>
    </source>
</evidence>
<evidence type="ECO:0000256" key="2">
    <source>
        <dbReference type="RuleBase" id="RU368102"/>
    </source>
</evidence>
<dbReference type="EMBL" id="ARYM01000021">
    <property type="protein sequence ID" value="KCZ97336.1"/>
    <property type="molecule type" value="Genomic_DNA"/>
</dbReference>
<proteinExistence type="inferred from homology"/>
<keyword evidence="2" id="KW-0012">Acyltransferase</keyword>
<dbReference type="PATRIC" id="fig|1280954.3.peg.3128"/>